<dbReference type="InterPro" id="IPR036412">
    <property type="entry name" value="HAD-like_sf"/>
</dbReference>
<dbReference type="InterPro" id="IPR006439">
    <property type="entry name" value="HAD-SF_hydro_IA"/>
</dbReference>
<dbReference type="InterPro" id="IPR023943">
    <property type="entry name" value="Enolase-ppase_E1"/>
</dbReference>
<comment type="function">
    <text evidence="4">Bifunctional enzyme that catalyzes the enolization of 2,3-diketo-5-methylthiopentyl-1-phosphate (DK-MTP-1-P) into the intermediate 2-hydroxy-3-keto-5-methylthiopentenyl-1-phosphate (HK-MTPenyl-1-P), which is then dephosphorylated to form the acireductone 1,2-dihydroxy-3-keto-5-methylthiopentene (DHK-MTPene).</text>
</comment>
<dbReference type="PANTHER" id="PTHR20371:SF1">
    <property type="entry name" value="ENOLASE-PHOSPHATASE E1"/>
    <property type="match status" value="1"/>
</dbReference>
<accession>A0AB39LZY0</accession>
<comment type="pathway">
    <text evidence="4">Amino-acid biosynthesis; L-methionine biosynthesis via salvage pathway; L-methionine from S-methyl-5-thio-alpha-D-ribose 1-phosphate: step 4/6.</text>
</comment>
<dbReference type="SFLD" id="SFLDG01129">
    <property type="entry name" value="C1.5:_HAD__Beta-PGM__Phosphata"/>
    <property type="match status" value="1"/>
</dbReference>
<comment type="cofactor">
    <cofactor evidence="4">
        <name>Mg(2+)</name>
        <dbReference type="ChEBI" id="CHEBI:18420"/>
    </cofactor>
    <text evidence="4">Binds 1 Mg(2+) ion per subunit.</text>
</comment>
<evidence type="ECO:0000256" key="5">
    <source>
        <dbReference type="SAM" id="MobiDB-lite"/>
    </source>
</evidence>
<protein>
    <recommendedName>
        <fullName evidence="4">Enolase-phosphatase E1</fullName>
        <ecNumber evidence="4">3.1.3.77</ecNumber>
    </recommendedName>
    <alternativeName>
        <fullName evidence="4">2,3-diketo-5-methylthio-1-phosphopentane phosphatase</fullName>
    </alternativeName>
</protein>
<evidence type="ECO:0000256" key="4">
    <source>
        <dbReference type="HAMAP-Rule" id="MF_01681"/>
    </source>
</evidence>
<dbReference type="SFLD" id="SFLDG01133">
    <property type="entry name" value="C1.5.4:_Enolase-phosphatase_Li"/>
    <property type="match status" value="1"/>
</dbReference>
<keyword evidence="4" id="KW-0479">Metal-binding</keyword>
<dbReference type="Pfam" id="PF00702">
    <property type="entry name" value="Hydrolase"/>
    <property type="match status" value="1"/>
</dbReference>
<dbReference type="GO" id="GO:0043715">
    <property type="term" value="F:2,3-diketo-5-methylthiopentyl-1-phosphate enolase activity"/>
    <property type="evidence" value="ECO:0007669"/>
    <property type="project" value="UniProtKB-UniRule"/>
</dbReference>
<gene>
    <name evidence="4 6" type="primary">mtnC</name>
    <name evidence="6" type="ORF">AB5J57_33500</name>
</gene>
<dbReference type="NCBIfam" id="TIGR01509">
    <property type="entry name" value="HAD-SF-IA-v3"/>
    <property type="match status" value="1"/>
</dbReference>
<dbReference type="RefSeq" id="WP_369153495.1">
    <property type="nucleotide sequence ID" value="NZ_CP163430.1"/>
</dbReference>
<dbReference type="GO" id="GO:0043874">
    <property type="term" value="F:acireductone synthase activity"/>
    <property type="evidence" value="ECO:0007669"/>
    <property type="project" value="UniProtKB-EC"/>
</dbReference>
<dbReference type="GO" id="GO:0000287">
    <property type="term" value="F:magnesium ion binding"/>
    <property type="evidence" value="ECO:0007669"/>
    <property type="project" value="UniProtKB-UniRule"/>
</dbReference>
<dbReference type="EC" id="3.1.3.77" evidence="4"/>
<dbReference type="EMBL" id="CP163430">
    <property type="protein sequence ID" value="XDP98421.1"/>
    <property type="molecule type" value="Genomic_DNA"/>
</dbReference>
<dbReference type="GO" id="GO:0019509">
    <property type="term" value="P:L-methionine salvage from methylthioadenosine"/>
    <property type="evidence" value="ECO:0007669"/>
    <property type="project" value="UniProtKB-UniRule"/>
</dbReference>
<evidence type="ECO:0000256" key="2">
    <source>
        <dbReference type="ARBA" id="ARBA00022801"/>
    </source>
</evidence>
<dbReference type="AlphaFoldDB" id="A0AB39LZY0"/>
<dbReference type="Gene3D" id="3.40.50.1000">
    <property type="entry name" value="HAD superfamily/HAD-like"/>
    <property type="match status" value="1"/>
</dbReference>
<keyword evidence="2 4" id="KW-0378">Hydrolase</keyword>
<keyword evidence="4" id="KW-0460">Magnesium</keyword>
<comment type="pathway">
    <text evidence="4">Amino-acid biosynthesis; L-methionine biosynthesis via salvage pathway; L-methionine from S-methyl-5-thio-alpha-D-ribose 1-phosphate: step 3/6.</text>
</comment>
<dbReference type="InterPro" id="IPR023214">
    <property type="entry name" value="HAD_sf"/>
</dbReference>
<dbReference type="NCBIfam" id="TIGR01691">
    <property type="entry name" value="enolase-ppase"/>
    <property type="match status" value="1"/>
</dbReference>
<comment type="similarity">
    <text evidence="4">Belongs to the HAD-like hydrolase superfamily. MasA/MtnC family.</text>
</comment>
<name>A0AB39LZY0_9ACTN</name>
<dbReference type="HAMAP" id="MF_01681">
    <property type="entry name" value="Salvage_MtnC"/>
    <property type="match status" value="1"/>
</dbReference>
<dbReference type="GO" id="GO:0043716">
    <property type="term" value="F:2-hydroxy-3-keto-5-methylthiopentenyl-1-phosphate phosphatase activity"/>
    <property type="evidence" value="ECO:0007669"/>
    <property type="project" value="UniProtKB-UniRule"/>
</dbReference>
<keyword evidence="6" id="KW-0614">Plasmid</keyword>
<geneLocation type="plasmid" evidence="6">
    <name>unnamed1</name>
</geneLocation>
<reference evidence="6" key="1">
    <citation type="submission" date="2024-07" db="EMBL/GenBank/DDBJ databases">
        <authorList>
            <person name="Yu S.T."/>
        </authorList>
    </citation>
    <scope>NUCLEOTIDE SEQUENCE</scope>
    <source>
        <strain evidence="6">R02</strain>
        <plasmid evidence="6">unnamed1</plasmid>
    </source>
</reference>
<dbReference type="PANTHER" id="PTHR20371">
    <property type="entry name" value="ENOLASE-PHOSPHATASE E1"/>
    <property type="match status" value="1"/>
</dbReference>
<keyword evidence="1 4" id="KW-0028">Amino-acid biosynthesis</keyword>
<sequence>MTVLDADVVVLDIEGTTGSLAHVRDVLFPYACRELAGWLARHGDEPRVRDLMDCVRRELGRPGLEPDGVAAALAAWSDADVKAAPLKTVQGWIWAEGYAAGHLRGHVYPEVPGVLRAWRAAGIGTVTYSSGSAAAQRDWFRHTGYGDLSGLVDAVFDLDSAGAKTDPASYRAIARATGERPGRLLFLSDVAAELDAAVAAGWQAVGVRRGGDPRGPAVPGHRTVPSLDRLRLRRPSPSAPSRALPEVSSS</sequence>
<dbReference type="Gene3D" id="1.10.720.60">
    <property type="match status" value="1"/>
</dbReference>
<comment type="subunit">
    <text evidence="4">Monomer.</text>
</comment>
<evidence type="ECO:0000256" key="1">
    <source>
        <dbReference type="ARBA" id="ARBA00022605"/>
    </source>
</evidence>
<evidence type="ECO:0000313" key="6">
    <source>
        <dbReference type="EMBL" id="XDP98421.1"/>
    </source>
</evidence>
<feature type="compositionally biased region" description="Low complexity" evidence="5">
    <location>
        <begin position="235"/>
        <end position="250"/>
    </location>
</feature>
<comment type="catalytic activity">
    <reaction evidence="4">
        <text>5-methylsulfanyl-2,3-dioxopentyl phosphate + H2O = 1,2-dihydroxy-5-(methylsulfanyl)pent-1-en-3-one + phosphate</text>
        <dbReference type="Rhea" id="RHEA:21700"/>
        <dbReference type="ChEBI" id="CHEBI:15377"/>
        <dbReference type="ChEBI" id="CHEBI:43474"/>
        <dbReference type="ChEBI" id="CHEBI:49252"/>
        <dbReference type="ChEBI" id="CHEBI:58828"/>
        <dbReference type="EC" id="3.1.3.77"/>
    </reaction>
</comment>
<keyword evidence="3 4" id="KW-0486">Methionine biosynthesis</keyword>
<proteinExistence type="inferred from homology"/>
<evidence type="ECO:0000256" key="3">
    <source>
        <dbReference type="ARBA" id="ARBA00023167"/>
    </source>
</evidence>
<organism evidence="6">
    <name type="scientific">Streptomyces sp. R02</name>
    <dbReference type="NCBI Taxonomy" id="3238623"/>
    <lineage>
        <taxon>Bacteria</taxon>
        <taxon>Bacillati</taxon>
        <taxon>Actinomycetota</taxon>
        <taxon>Actinomycetes</taxon>
        <taxon>Kitasatosporales</taxon>
        <taxon>Streptomycetaceae</taxon>
        <taxon>Streptomyces</taxon>
    </lineage>
</organism>
<dbReference type="SUPFAM" id="SSF56784">
    <property type="entry name" value="HAD-like"/>
    <property type="match status" value="1"/>
</dbReference>
<feature type="region of interest" description="Disordered" evidence="5">
    <location>
        <begin position="208"/>
        <end position="250"/>
    </location>
</feature>
<dbReference type="SFLD" id="SFLDS00003">
    <property type="entry name" value="Haloacid_Dehalogenase"/>
    <property type="match status" value="1"/>
</dbReference>